<evidence type="ECO:0000313" key="3">
    <source>
        <dbReference type="Proteomes" id="UP000199370"/>
    </source>
</evidence>
<dbReference type="OrthoDB" id="206469at2157"/>
<dbReference type="Proteomes" id="UP000199370">
    <property type="component" value="Unassembled WGS sequence"/>
</dbReference>
<organism evidence="2 3">
    <name type="scientific">Haloarchaeobius iranensis</name>
    <dbReference type="NCBI Taxonomy" id="996166"/>
    <lineage>
        <taxon>Archaea</taxon>
        <taxon>Methanobacteriati</taxon>
        <taxon>Methanobacteriota</taxon>
        <taxon>Stenosarchaea group</taxon>
        <taxon>Halobacteria</taxon>
        <taxon>Halobacteriales</taxon>
        <taxon>Halorubellaceae</taxon>
        <taxon>Haloarchaeobius</taxon>
    </lineage>
</organism>
<feature type="transmembrane region" description="Helical" evidence="1">
    <location>
        <begin position="61"/>
        <end position="83"/>
    </location>
</feature>
<keyword evidence="1" id="KW-0812">Transmembrane</keyword>
<keyword evidence="1" id="KW-0472">Membrane</keyword>
<dbReference type="STRING" id="996166.SAMN05192554_11164"/>
<dbReference type="RefSeq" id="WP_089733858.1">
    <property type="nucleotide sequence ID" value="NZ_FNIA01000011.1"/>
</dbReference>
<gene>
    <name evidence="2" type="ORF">SAMN05192554_11164</name>
</gene>
<dbReference type="EMBL" id="FNIA01000011">
    <property type="protein sequence ID" value="SDM98498.1"/>
    <property type="molecule type" value="Genomic_DNA"/>
</dbReference>
<feature type="transmembrane region" description="Helical" evidence="1">
    <location>
        <begin position="89"/>
        <end position="111"/>
    </location>
</feature>
<keyword evidence="1" id="KW-1133">Transmembrane helix</keyword>
<name>A0A1G9XP13_9EURY</name>
<keyword evidence="3" id="KW-1185">Reference proteome</keyword>
<feature type="transmembrane region" description="Helical" evidence="1">
    <location>
        <begin position="36"/>
        <end position="54"/>
    </location>
</feature>
<evidence type="ECO:0000256" key="1">
    <source>
        <dbReference type="SAM" id="Phobius"/>
    </source>
</evidence>
<evidence type="ECO:0000313" key="2">
    <source>
        <dbReference type="EMBL" id="SDM98498.1"/>
    </source>
</evidence>
<protein>
    <submittedName>
        <fullName evidence="2">Uncharacterized protein</fullName>
    </submittedName>
</protein>
<dbReference type="AlphaFoldDB" id="A0A1G9XP13"/>
<sequence>MNERRIVVASLAVAVLLAGVTTLATGQPTVFARTPLGVAIYAFVGVAVPQHVVAMRTGSEVRLGFAGIAGMGALAAVMAGYARGGVNEAWSVGFASLLMAIVFGSIIGSVVREFRAGYRAGTAEGSR</sequence>
<reference evidence="2 3" key="1">
    <citation type="submission" date="2016-10" db="EMBL/GenBank/DDBJ databases">
        <authorList>
            <person name="de Groot N.N."/>
        </authorList>
    </citation>
    <scope>NUCLEOTIDE SEQUENCE [LARGE SCALE GENOMIC DNA]</scope>
    <source>
        <strain evidence="3">EB21,IBRC-M 10013,KCTC 4048</strain>
    </source>
</reference>
<proteinExistence type="predicted"/>
<accession>A0A1G9XP13</accession>